<reference evidence="2 3" key="1">
    <citation type="submission" date="2019-02" db="EMBL/GenBank/DDBJ databases">
        <title>Isolation and identification of novel species under the genus Muribaculum.</title>
        <authorList>
            <person name="Miyake S."/>
            <person name="Ding Y."/>
            <person name="Low A."/>
            <person name="Soh M."/>
            <person name="Seedorf H."/>
        </authorList>
    </citation>
    <scope>NUCLEOTIDE SEQUENCE [LARGE SCALE GENOMIC DNA]</scope>
    <source>
        <strain evidence="2 3">TLL-A4</strain>
    </source>
</reference>
<dbReference type="Proteomes" id="UP000297031">
    <property type="component" value="Chromosome"/>
</dbReference>
<gene>
    <name evidence="2" type="ORF">E7746_08045</name>
</gene>
<protein>
    <submittedName>
        <fullName evidence="2">Glycerophosphodiester phosphodiesterase</fullName>
    </submittedName>
</protein>
<dbReference type="PROSITE" id="PS51257">
    <property type="entry name" value="PROKAR_LIPOPROTEIN"/>
    <property type="match status" value="1"/>
</dbReference>
<dbReference type="PANTHER" id="PTHR46211">
    <property type="entry name" value="GLYCEROPHOSPHORYL DIESTER PHOSPHODIESTERASE"/>
    <property type="match status" value="1"/>
</dbReference>
<dbReference type="Pfam" id="PF03009">
    <property type="entry name" value="GDPD"/>
    <property type="match status" value="1"/>
</dbReference>
<dbReference type="AlphaFoldDB" id="A0A4P7VNY1"/>
<evidence type="ECO:0000259" key="1">
    <source>
        <dbReference type="PROSITE" id="PS51704"/>
    </source>
</evidence>
<proteinExistence type="predicted"/>
<name>A0A4P7VNY1_9BACT</name>
<dbReference type="KEGG" id="mgod:E7746_08045"/>
<dbReference type="GO" id="GO:0006629">
    <property type="term" value="P:lipid metabolic process"/>
    <property type="evidence" value="ECO:0007669"/>
    <property type="project" value="InterPro"/>
</dbReference>
<evidence type="ECO:0000313" key="3">
    <source>
        <dbReference type="Proteomes" id="UP000297031"/>
    </source>
</evidence>
<organism evidence="2 3">
    <name type="scientific">Muribaculum gordoncarteri</name>
    <dbReference type="NCBI Taxonomy" id="2530390"/>
    <lineage>
        <taxon>Bacteria</taxon>
        <taxon>Pseudomonadati</taxon>
        <taxon>Bacteroidota</taxon>
        <taxon>Bacteroidia</taxon>
        <taxon>Bacteroidales</taxon>
        <taxon>Muribaculaceae</taxon>
        <taxon>Muribaculum</taxon>
    </lineage>
</organism>
<dbReference type="EMBL" id="CP039393">
    <property type="protein sequence ID" value="QCD35835.1"/>
    <property type="molecule type" value="Genomic_DNA"/>
</dbReference>
<dbReference type="PANTHER" id="PTHR46211:SF1">
    <property type="entry name" value="GLYCEROPHOSPHODIESTER PHOSPHODIESTERASE, CYTOPLASMIC"/>
    <property type="match status" value="1"/>
</dbReference>
<dbReference type="GO" id="GO:0008081">
    <property type="term" value="F:phosphoric diester hydrolase activity"/>
    <property type="evidence" value="ECO:0007669"/>
    <property type="project" value="InterPro"/>
</dbReference>
<keyword evidence="3" id="KW-1185">Reference proteome</keyword>
<feature type="domain" description="GP-PDE" evidence="1">
    <location>
        <begin position="25"/>
        <end position="253"/>
    </location>
</feature>
<dbReference type="SUPFAM" id="SSF51695">
    <property type="entry name" value="PLC-like phosphodiesterases"/>
    <property type="match status" value="1"/>
</dbReference>
<dbReference type="OrthoDB" id="9776255at2"/>
<dbReference type="Gene3D" id="3.20.20.190">
    <property type="entry name" value="Phosphatidylinositol (PI) phosphodiesterase"/>
    <property type="match status" value="1"/>
</dbReference>
<dbReference type="InterPro" id="IPR030395">
    <property type="entry name" value="GP_PDE_dom"/>
</dbReference>
<dbReference type="InterPro" id="IPR017946">
    <property type="entry name" value="PLC-like_Pdiesterase_TIM-brl"/>
</dbReference>
<dbReference type="PROSITE" id="PS51704">
    <property type="entry name" value="GP_PDE"/>
    <property type="match status" value="1"/>
</dbReference>
<accession>A0A4P7VNY1</accession>
<evidence type="ECO:0000313" key="2">
    <source>
        <dbReference type="EMBL" id="QCD35835.1"/>
    </source>
</evidence>
<sequence length="253" mass="28257">MRIITSLIIAIAMSLSTTGCSEKTPHVIAHRGYWETDGSAQNSIRSIVKADSIGCFGSEFDVWMTADGQLVVYHDEAVNGFVIENSNADDVLSQKLENGENVPTLDRYLETGKNLGVRLIFELKPHTERAQESQAITKLLDMVQSKGLADRIDYITFSKEGMLELIERAPAGTPVYYLNGEMTPEELKEAGAAGMDYELDVLKSNPEWIDRCHELGLKVNAWTVNEADDLQWCIDHKLDFITTNDPELLQSML</sequence>